<keyword evidence="5" id="KW-0694">RNA-binding</keyword>
<dbReference type="Pfam" id="PF00861">
    <property type="entry name" value="Ribosomal_L18p"/>
    <property type="match status" value="1"/>
</dbReference>
<dbReference type="GO" id="GO:0005840">
    <property type="term" value="C:ribosome"/>
    <property type="evidence" value="ECO:0007669"/>
    <property type="project" value="UniProtKB-KW"/>
</dbReference>
<dbReference type="SUPFAM" id="SSF53137">
    <property type="entry name" value="Translational machinery components"/>
    <property type="match status" value="1"/>
</dbReference>
<evidence type="ECO:0000256" key="2">
    <source>
        <dbReference type="ARBA" id="ARBA00007116"/>
    </source>
</evidence>
<evidence type="ECO:0000313" key="10">
    <source>
        <dbReference type="EMBL" id="QCI07233.1"/>
    </source>
</evidence>
<evidence type="ECO:0000256" key="4">
    <source>
        <dbReference type="ARBA" id="ARBA00022730"/>
    </source>
</evidence>
<gene>
    <name evidence="10" type="primary">rpl18</name>
</gene>
<keyword evidence="10" id="KW-0934">Plastid</keyword>
<dbReference type="GO" id="GO:1990904">
    <property type="term" value="C:ribonucleoprotein complex"/>
    <property type="evidence" value="ECO:0007669"/>
    <property type="project" value="UniProtKB-KW"/>
</dbReference>
<name>A0A4D6WV28_9FLOR</name>
<dbReference type="GO" id="GO:0006412">
    <property type="term" value="P:translation"/>
    <property type="evidence" value="ECO:0007669"/>
    <property type="project" value="InterPro"/>
</dbReference>
<evidence type="ECO:0000256" key="5">
    <source>
        <dbReference type="ARBA" id="ARBA00022884"/>
    </source>
</evidence>
<evidence type="ECO:0000256" key="1">
    <source>
        <dbReference type="ARBA" id="ARBA00003898"/>
    </source>
</evidence>
<dbReference type="NCBIfam" id="TIGR00060">
    <property type="entry name" value="L18_bact"/>
    <property type="match status" value="1"/>
</dbReference>
<keyword evidence="6 10" id="KW-0689">Ribosomal protein</keyword>
<dbReference type="GO" id="GO:0005737">
    <property type="term" value="C:cytoplasm"/>
    <property type="evidence" value="ECO:0007669"/>
    <property type="project" value="UniProtKB-ARBA"/>
</dbReference>
<dbReference type="PANTHER" id="PTHR12899">
    <property type="entry name" value="39S RIBOSOMAL PROTEIN L18, MITOCHONDRIAL"/>
    <property type="match status" value="1"/>
</dbReference>
<protein>
    <recommendedName>
        <fullName evidence="8">Large ribosomal subunit protein uL18c</fullName>
    </recommendedName>
    <alternativeName>
        <fullName evidence="9">50S ribosomal protein L18, chloroplastic</fullName>
    </alternativeName>
</protein>
<keyword evidence="4" id="KW-0699">rRNA-binding</keyword>
<evidence type="ECO:0000256" key="3">
    <source>
        <dbReference type="ARBA" id="ARBA00011505"/>
    </source>
</evidence>
<dbReference type="GO" id="GO:0003735">
    <property type="term" value="F:structural constituent of ribosome"/>
    <property type="evidence" value="ECO:0007669"/>
    <property type="project" value="InterPro"/>
</dbReference>
<evidence type="ECO:0000256" key="9">
    <source>
        <dbReference type="ARBA" id="ARBA00035346"/>
    </source>
</evidence>
<dbReference type="PANTHER" id="PTHR12899:SF3">
    <property type="entry name" value="LARGE RIBOSOMAL SUBUNIT PROTEIN UL18M"/>
    <property type="match status" value="1"/>
</dbReference>
<dbReference type="InterPro" id="IPR057268">
    <property type="entry name" value="Ribosomal_L18"/>
</dbReference>
<sequence length="107" mass="12190">MKKKIQGNSQRPRLYVFRSRKHIYVQVIDDISQKILLSSSSITKSLKSTLPFKSKANCEISVLIGKDIAKKAKKKGIKSVIFDRGKRLYHGRIKALADSVRQEGIKF</sequence>
<comment type="subunit">
    <text evidence="3">Part of the 50S ribosomal subunit; contacts the 5S rRNA.</text>
</comment>
<dbReference type="HAMAP" id="MF_01337_B">
    <property type="entry name" value="Ribosomal_uL18_B"/>
    <property type="match status" value="1"/>
</dbReference>
<dbReference type="CDD" id="cd00432">
    <property type="entry name" value="Ribosomal_L18_L5e"/>
    <property type="match status" value="1"/>
</dbReference>
<organism evidence="10">
    <name type="scientific">Hypnea pannosa</name>
    <dbReference type="NCBI Taxonomy" id="105607"/>
    <lineage>
        <taxon>Eukaryota</taxon>
        <taxon>Rhodophyta</taxon>
        <taxon>Florideophyceae</taxon>
        <taxon>Rhodymeniophycidae</taxon>
        <taxon>Gigartinales</taxon>
        <taxon>Hypneaceae</taxon>
        <taxon>Hypnea</taxon>
    </lineage>
</organism>
<geneLocation type="plastid" evidence="10"/>
<dbReference type="InterPro" id="IPR005484">
    <property type="entry name" value="Ribosomal_uL18_bac/plant/anim"/>
</dbReference>
<dbReference type="GO" id="GO:0008097">
    <property type="term" value="F:5S rRNA binding"/>
    <property type="evidence" value="ECO:0007669"/>
    <property type="project" value="TreeGrafter"/>
</dbReference>
<dbReference type="FunFam" id="3.30.420.100:FF:000001">
    <property type="entry name" value="50S ribosomal protein L18"/>
    <property type="match status" value="1"/>
</dbReference>
<reference evidence="10" key="1">
    <citation type="journal article" date="2019" name="Mol. Phylogenet. Evol.">
        <title>Morphological evolution and classification of the red algal order Ceramiales inferred using plastid phylogenomics.</title>
        <authorList>
            <person name="Diaz-Tapia P."/>
            <person name="Pasella M.M."/>
            <person name="Verbruggen H."/>
            <person name="Maggs C.A."/>
        </authorList>
    </citation>
    <scope>NUCLEOTIDE SEQUENCE</scope>
    <source>
        <strain evidence="10">HV05551</strain>
    </source>
</reference>
<keyword evidence="7" id="KW-0687">Ribonucleoprotein</keyword>
<reference evidence="10" key="2">
    <citation type="submission" date="2019-04" db="EMBL/GenBank/DDBJ databases">
        <authorList>
            <person name="Pasella M."/>
        </authorList>
    </citation>
    <scope>NUCLEOTIDE SEQUENCE</scope>
    <source>
        <strain evidence="10">HV05551</strain>
    </source>
</reference>
<comment type="similarity">
    <text evidence="2">Belongs to the universal ribosomal protein uL18 family.</text>
</comment>
<accession>A0A4D6WV28</accession>
<comment type="function">
    <text evidence="1">Binds 5S rRNA, forms part of the central protuberance of the 50S subunit.</text>
</comment>
<evidence type="ECO:0000256" key="6">
    <source>
        <dbReference type="ARBA" id="ARBA00022980"/>
    </source>
</evidence>
<dbReference type="EMBL" id="MK814680">
    <property type="protein sequence ID" value="QCI07233.1"/>
    <property type="molecule type" value="Genomic_DNA"/>
</dbReference>
<evidence type="ECO:0000256" key="8">
    <source>
        <dbReference type="ARBA" id="ARBA00035303"/>
    </source>
</evidence>
<proteinExistence type="inferred from homology"/>
<dbReference type="AlphaFoldDB" id="A0A4D6WV28"/>
<evidence type="ECO:0000256" key="7">
    <source>
        <dbReference type="ARBA" id="ARBA00023274"/>
    </source>
</evidence>
<dbReference type="InterPro" id="IPR004389">
    <property type="entry name" value="Ribosomal_uL18_bac-type"/>
</dbReference>
<dbReference type="Gene3D" id="3.30.420.100">
    <property type="match status" value="1"/>
</dbReference>